<dbReference type="Proteomes" id="UP001652628">
    <property type="component" value="Chromosome X"/>
</dbReference>
<gene>
    <name evidence="7" type="primary">LOC108019185</name>
</gene>
<dbReference type="Gene3D" id="1.25.10.10">
    <property type="entry name" value="Leucine-rich Repeat Variant"/>
    <property type="match status" value="1"/>
</dbReference>
<dbReference type="PANTHER" id="PTHR16056:SF2">
    <property type="entry name" value="TESTIS-EXPRESSED PROTEIN 10"/>
    <property type="match status" value="1"/>
</dbReference>
<keyword evidence="3" id="KW-0539">Nucleus</keyword>
<evidence type="ECO:0000256" key="3">
    <source>
        <dbReference type="ARBA" id="ARBA00023242"/>
    </source>
</evidence>
<dbReference type="RefSeq" id="XP_016942445.2">
    <property type="nucleotide sequence ID" value="XM_017086956.4"/>
</dbReference>
<organism evidence="6 7">
    <name type="scientific">Drosophila suzukii</name>
    <name type="common">Spotted-wing drosophila fruit fly</name>
    <dbReference type="NCBI Taxonomy" id="28584"/>
    <lineage>
        <taxon>Eukaryota</taxon>
        <taxon>Metazoa</taxon>
        <taxon>Ecdysozoa</taxon>
        <taxon>Arthropoda</taxon>
        <taxon>Hexapoda</taxon>
        <taxon>Insecta</taxon>
        <taxon>Pterygota</taxon>
        <taxon>Neoptera</taxon>
        <taxon>Endopterygota</taxon>
        <taxon>Diptera</taxon>
        <taxon>Brachycera</taxon>
        <taxon>Muscomorpha</taxon>
        <taxon>Ephydroidea</taxon>
        <taxon>Drosophilidae</taxon>
        <taxon>Drosophila</taxon>
        <taxon>Sophophora</taxon>
    </lineage>
</organism>
<comment type="similarity">
    <text evidence="2">Belongs to the IPI1/TEX10 family.</text>
</comment>
<protein>
    <submittedName>
        <fullName evidence="7">Testis-expressed protein 10 homolog</fullName>
    </submittedName>
</protein>
<reference evidence="7" key="1">
    <citation type="submission" date="2025-08" db="UniProtKB">
        <authorList>
            <consortium name="RefSeq"/>
        </authorList>
    </citation>
    <scope>IDENTIFICATION</scope>
</reference>
<evidence type="ECO:0000256" key="2">
    <source>
        <dbReference type="ARBA" id="ARBA00006427"/>
    </source>
</evidence>
<dbReference type="InterPro" id="IPR011989">
    <property type="entry name" value="ARM-like"/>
</dbReference>
<evidence type="ECO:0000256" key="4">
    <source>
        <dbReference type="SAM" id="Coils"/>
    </source>
</evidence>
<accession>A0AB39ZT45</accession>
<evidence type="ECO:0000256" key="1">
    <source>
        <dbReference type="ARBA" id="ARBA00004123"/>
    </source>
</evidence>
<dbReference type="Pfam" id="PF12333">
    <property type="entry name" value="Ipi1_N"/>
    <property type="match status" value="1"/>
</dbReference>
<dbReference type="GeneID" id="108019185"/>
<proteinExistence type="inferred from homology"/>
<feature type="coiled-coil region" evidence="4">
    <location>
        <begin position="600"/>
        <end position="627"/>
    </location>
</feature>
<feature type="domain" description="Pre-rRNA-processing protein Ipi1 N-terminal" evidence="5">
    <location>
        <begin position="135"/>
        <end position="234"/>
    </location>
</feature>
<dbReference type="PANTHER" id="PTHR16056">
    <property type="entry name" value="REGULATOR OF MICROTUBULE DYNAMICS PROTEIN"/>
    <property type="match status" value="1"/>
</dbReference>
<dbReference type="InterPro" id="IPR024679">
    <property type="entry name" value="Ipi1_N"/>
</dbReference>
<comment type="subcellular location">
    <subcellularLocation>
        <location evidence="1">Nucleus</location>
    </subcellularLocation>
</comment>
<keyword evidence="6" id="KW-1185">Reference proteome</keyword>
<dbReference type="AlphaFoldDB" id="A0AB39ZT45"/>
<name>A0AB39ZT45_DROSZ</name>
<dbReference type="GO" id="GO:0071339">
    <property type="term" value="C:MLL1 complex"/>
    <property type="evidence" value="ECO:0007669"/>
    <property type="project" value="TreeGrafter"/>
</dbReference>
<sequence length="637" mass="71917">MGGHHKKNLRAEKAKVKLKGAKLPKGLNVTKTDFKVRKIEIREQLKESSYTEFGQRQLNLKETLSRLKHHSVKFRQDALRNVRDSLKSGNADHLIGHLNVLFQGIAAGALDMERSARQESFKTLDVLLEALQPQAVAPFFHVIATYLRCAMTHVLPAIQEDSLLMLDVLLQRVPPALLAERSASVIIGNFIDMISRARHDNERSNRTLTLNLGQGKQTTVKWRTKVLIRLQQILGTLVSSKNAKAPVARVVHFEEMRPQYYNVLCPTPKDNRDIYAILKEPKLSAEGTQLQTYLEQLLPLLQDNWLEVRPQPQQPLLSQDAAASLHVVISLMSLLWTLVAQHETEHNTKELSDWLRKNYAQKFVVNFLDKDGSRFPYQQIPLAAKKSTKDKGAVDGGELCLPQNLGIVPLTCKFFPNPNEKQAKLYGHLISYMQQCLERLNSMPPEQQLLVVASLRPLLLENATSLLNIVADPLISLLSVTIESYVGQRFTTREGVATRVLNLLCEIVERSDLYKRFGGEARFAPFLSYLPQLLLKPTVGEATLRAMATLCRQLNGVFMSALIQSSPKVISHLVKLQVTGDSEAEDKFENQKRVLNLFYYARESDKEGQLERALKQLEEQAENGRIAGYLKAVLGFN</sequence>
<evidence type="ECO:0000313" key="7">
    <source>
        <dbReference type="RefSeq" id="XP_016942445.2"/>
    </source>
</evidence>
<dbReference type="InterPro" id="IPR016024">
    <property type="entry name" value="ARM-type_fold"/>
</dbReference>
<evidence type="ECO:0000259" key="5">
    <source>
        <dbReference type="Pfam" id="PF12333"/>
    </source>
</evidence>
<keyword evidence="4" id="KW-0175">Coiled coil</keyword>
<dbReference type="SUPFAM" id="SSF48371">
    <property type="entry name" value="ARM repeat"/>
    <property type="match status" value="1"/>
</dbReference>
<evidence type="ECO:0000313" key="6">
    <source>
        <dbReference type="Proteomes" id="UP001652628"/>
    </source>
</evidence>